<evidence type="ECO:0000256" key="1">
    <source>
        <dbReference type="SAM" id="MobiDB-lite"/>
    </source>
</evidence>
<dbReference type="HOGENOM" id="CLU_1079582_0_0_1"/>
<dbReference type="InParanoid" id="K3X496"/>
<name>K3X496_GLOUD</name>
<evidence type="ECO:0000313" key="3">
    <source>
        <dbReference type="Proteomes" id="UP000019132"/>
    </source>
</evidence>
<dbReference type="Proteomes" id="UP000019132">
    <property type="component" value="Unassembled WGS sequence"/>
</dbReference>
<dbReference type="EMBL" id="GL376621">
    <property type="status" value="NOT_ANNOTATED_CDS"/>
    <property type="molecule type" value="Genomic_DNA"/>
</dbReference>
<evidence type="ECO:0000313" key="2">
    <source>
        <dbReference type="EnsemblProtists" id="PYU1_T012045"/>
    </source>
</evidence>
<proteinExistence type="predicted"/>
<reference evidence="3" key="1">
    <citation type="journal article" date="2010" name="Genome Biol.">
        <title>Genome sequence of the necrotrophic plant pathogen Pythium ultimum reveals original pathogenicity mechanisms and effector repertoire.</title>
        <authorList>
            <person name="Levesque C.A."/>
            <person name="Brouwer H."/>
            <person name="Cano L."/>
            <person name="Hamilton J.P."/>
            <person name="Holt C."/>
            <person name="Huitema E."/>
            <person name="Raffaele S."/>
            <person name="Robideau G.P."/>
            <person name="Thines M."/>
            <person name="Win J."/>
            <person name="Zerillo M.M."/>
            <person name="Beakes G.W."/>
            <person name="Boore J.L."/>
            <person name="Busam D."/>
            <person name="Dumas B."/>
            <person name="Ferriera S."/>
            <person name="Fuerstenberg S.I."/>
            <person name="Gachon C.M."/>
            <person name="Gaulin E."/>
            <person name="Govers F."/>
            <person name="Grenville-Briggs L."/>
            <person name="Horner N."/>
            <person name="Hostetler J."/>
            <person name="Jiang R.H."/>
            <person name="Johnson J."/>
            <person name="Krajaejun T."/>
            <person name="Lin H."/>
            <person name="Meijer H.J."/>
            <person name="Moore B."/>
            <person name="Morris P."/>
            <person name="Phuntmart V."/>
            <person name="Puiu D."/>
            <person name="Shetty J."/>
            <person name="Stajich J.E."/>
            <person name="Tripathy S."/>
            <person name="Wawra S."/>
            <person name="van West P."/>
            <person name="Whitty B.R."/>
            <person name="Coutinho P.M."/>
            <person name="Henrissat B."/>
            <person name="Martin F."/>
            <person name="Thomas P.D."/>
            <person name="Tyler B.M."/>
            <person name="De Vries R.P."/>
            <person name="Kamoun S."/>
            <person name="Yandell M."/>
            <person name="Tisserat N."/>
            <person name="Buell C.R."/>
        </authorList>
    </citation>
    <scope>NUCLEOTIDE SEQUENCE</scope>
    <source>
        <strain evidence="3">DAOM:BR144</strain>
    </source>
</reference>
<keyword evidence="3" id="KW-1185">Reference proteome</keyword>
<feature type="compositionally biased region" description="Basic and acidic residues" evidence="1">
    <location>
        <begin position="38"/>
        <end position="62"/>
    </location>
</feature>
<reference evidence="2" key="3">
    <citation type="submission" date="2015-02" db="UniProtKB">
        <authorList>
            <consortium name="EnsemblProtists"/>
        </authorList>
    </citation>
    <scope>IDENTIFICATION</scope>
    <source>
        <strain evidence="2">DAOM BR144</strain>
    </source>
</reference>
<sequence length="258" mass="30250">MGIFASKEAQARDAEEEEEKKRQEHARRQRQQQAYYEENERQQALKNEREARERQRQQRHAEVKADYRRRLLGWRGDDTTSVDGKAEGSCTRFNHLNVALALRFLDEHPHSAKWIVHESNRTHYQSSRNYASTYVIGKFVCKNGEAPSAQSRQRKQKKKQKWKNCSQWSSGKIFVEVFVKDVGNQFNFDVIVWNQACRKCGSVVSPTFTDDDKAVFMTRIFSKLELLIGLRRALRNDWDFDGKETAPHDQARCSLMCT</sequence>
<dbReference type="AlphaFoldDB" id="K3X496"/>
<protein>
    <submittedName>
        <fullName evidence="2">Uncharacterized protein</fullName>
    </submittedName>
</protein>
<dbReference type="eggNOG" id="ENOG502RWMD">
    <property type="taxonomic scope" value="Eukaryota"/>
</dbReference>
<reference evidence="3" key="2">
    <citation type="submission" date="2010-04" db="EMBL/GenBank/DDBJ databases">
        <authorList>
            <person name="Buell R."/>
            <person name="Hamilton J."/>
            <person name="Hostetler J."/>
        </authorList>
    </citation>
    <scope>NUCLEOTIDE SEQUENCE [LARGE SCALE GENOMIC DNA]</scope>
    <source>
        <strain evidence="3">DAOM:BR144</strain>
    </source>
</reference>
<organism evidence="2 3">
    <name type="scientific">Globisporangium ultimum (strain ATCC 200006 / CBS 805.95 / DAOM BR144)</name>
    <name type="common">Pythium ultimum</name>
    <dbReference type="NCBI Taxonomy" id="431595"/>
    <lineage>
        <taxon>Eukaryota</taxon>
        <taxon>Sar</taxon>
        <taxon>Stramenopiles</taxon>
        <taxon>Oomycota</taxon>
        <taxon>Peronosporomycetes</taxon>
        <taxon>Pythiales</taxon>
        <taxon>Pythiaceae</taxon>
        <taxon>Globisporangium</taxon>
    </lineage>
</organism>
<accession>K3X496</accession>
<dbReference type="EnsemblProtists" id="PYU1_T012045">
    <property type="protein sequence ID" value="PYU1_T012045"/>
    <property type="gene ID" value="PYU1_G012019"/>
</dbReference>
<feature type="region of interest" description="Disordered" evidence="1">
    <location>
        <begin position="1"/>
        <end position="62"/>
    </location>
</feature>
<dbReference type="VEuPathDB" id="FungiDB:PYU1_G012019"/>